<dbReference type="PANTHER" id="PTHR41309:SF2">
    <property type="entry name" value="MEMBRANE PROTEIN"/>
    <property type="match status" value="1"/>
</dbReference>
<accession>A0A9D0ZKU0</accession>
<protein>
    <submittedName>
        <fullName evidence="2">ABC-2 transporter permease</fullName>
    </submittedName>
</protein>
<keyword evidence="1" id="KW-0472">Membrane</keyword>
<dbReference type="AlphaFoldDB" id="A0A9D0ZKU0"/>
<feature type="transmembrane region" description="Helical" evidence="1">
    <location>
        <begin position="115"/>
        <end position="135"/>
    </location>
</feature>
<comment type="caution">
    <text evidence="2">The sequence shown here is derived from an EMBL/GenBank/DDBJ whole genome shotgun (WGS) entry which is preliminary data.</text>
</comment>
<sequence length="205" mass="23081">MRALFLKDWYMAKSYCRSYLFIVAVFAAVSFISSESLFFMAYPAMMFGILPVTLISYDERFHWPAYAGTLPIRRRDEVREKYLLSLLLIAVTGTVMTALQAIAVLHNGSALAEGFVMMVVGMFAFSLLGPCVLLPLTYRFGSEKARVNFYIFIVLVAVLAATFSGMATEVHFPFKTVYLILLAAVIACMPVSYVISCRAYEKREF</sequence>
<dbReference type="InterPro" id="IPR025699">
    <property type="entry name" value="ABC2_memb-like"/>
</dbReference>
<feature type="transmembrane region" description="Helical" evidence="1">
    <location>
        <begin position="82"/>
        <end position="103"/>
    </location>
</feature>
<feature type="transmembrane region" description="Helical" evidence="1">
    <location>
        <begin position="12"/>
        <end position="32"/>
    </location>
</feature>
<evidence type="ECO:0000313" key="3">
    <source>
        <dbReference type="Proteomes" id="UP000824260"/>
    </source>
</evidence>
<feature type="transmembrane region" description="Helical" evidence="1">
    <location>
        <begin position="177"/>
        <end position="195"/>
    </location>
</feature>
<proteinExistence type="predicted"/>
<evidence type="ECO:0000313" key="2">
    <source>
        <dbReference type="EMBL" id="HIQ82007.1"/>
    </source>
</evidence>
<dbReference type="PANTHER" id="PTHR41309">
    <property type="entry name" value="MEMBRANE PROTEIN-RELATED"/>
    <property type="match status" value="1"/>
</dbReference>
<reference evidence="2" key="2">
    <citation type="journal article" date="2021" name="PeerJ">
        <title>Extensive microbial diversity within the chicken gut microbiome revealed by metagenomics and culture.</title>
        <authorList>
            <person name="Gilroy R."/>
            <person name="Ravi A."/>
            <person name="Getino M."/>
            <person name="Pursley I."/>
            <person name="Horton D.L."/>
            <person name="Alikhan N.F."/>
            <person name="Baker D."/>
            <person name="Gharbi K."/>
            <person name="Hall N."/>
            <person name="Watson M."/>
            <person name="Adriaenssens E.M."/>
            <person name="Foster-Nyarko E."/>
            <person name="Jarju S."/>
            <person name="Secka A."/>
            <person name="Antonio M."/>
            <person name="Oren A."/>
            <person name="Chaudhuri R.R."/>
            <person name="La Ragione R."/>
            <person name="Hildebrand F."/>
            <person name="Pallen M.J."/>
        </authorList>
    </citation>
    <scope>NUCLEOTIDE SEQUENCE</scope>
    <source>
        <strain evidence="2">ChiSjej6B24-2974</strain>
    </source>
</reference>
<dbReference type="EMBL" id="DVFZ01000031">
    <property type="protein sequence ID" value="HIQ82007.1"/>
    <property type="molecule type" value="Genomic_DNA"/>
</dbReference>
<gene>
    <name evidence="2" type="ORF">IAA52_02775</name>
</gene>
<dbReference type="Proteomes" id="UP000824260">
    <property type="component" value="Unassembled WGS sequence"/>
</dbReference>
<keyword evidence="1" id="KW-1133">Transmembrane helix</keyword>
<organism evidence="2 3">
    <name type="scientific">Candidatus Pullichristensenella stercorigallinarum</name>
    <dbReference type="NCBI Taxonomy" id="2840909"/>
    <lineage>
        <taxon>Bacteria</taxon>
        <taxon>Bacillati</taxon>
        <taxon>Bacillota</taxon>
        <taxon>Clostridia</taxon>
        <taxon>Candidatus Pullichristensenella</taxon>
    </lineage>
</organism>
<reference evidence="2" key="1">
    <citation type="submission" date="2020-10" db="EMBL/GenBank/DDBJ databases">
        <authorList>
            <person name="Gilroy R."/>
        </authorList>
    </citation>
    <scope>NUCLEOTIDE SEQUENCE</scope>
    <source>
        <strain evidence="2">ChiSjej6B24-2974</strain>
    </source>
</reference>
<name>A0A9D0ZKU0_9FIRM</name>
<keyword evidence="1" id="KW-0812">Transmembrane</keyword>
<dbReference type="Pfam" id="PF13346">
    <property type="entry name" value="ABC2_membrane_5"/>
    <property type="match status" value="1"/>
</dbReference>
<evidence type="ECO:0000256" key="1">
    <source>
        <dbReference type="SAM" id="Phobius"/>
    </source>
</evidence>
<feature type="transmembrane region" description="Helical" evidence="1">
    <location>
        <begin position="147"/>
        <end position="165"/>
    </location>
</feature>